<protein>
    <submittedName>
        <fullName evidence="1">Late blight resistance proteinR1B-17</fullName>
    </submittedName>
</protein>
<name>A0ABD1RXR6_9LAMI</name>
<comment type="caution">
    <text evidence="1">The sequence shown here is derived from an EMBL/GenBank/DDBJ whole genome shotgun (WGS) entry which is preliminary data.</text>
</comment>
<reference evidence="2" key="1">
    <citation type="submission" date="2024-07" db="EMBL/GenBank/DDBJ databases">
        <title>Two chromosome-level genome assemblies of Korean endemic species Abeliophyllum distichum and Forsythia ovata (Oleaceae).</title>
        <authorList>
            <person name="Jang H."/>
        </authorList>
    </citation>
    <scope>NUCLEOTIDE SEQUENCE [LARGE SCALE GENOMIC DNA]</scope>
</reference>
<gene>
    <name evidence="1" type="ORF">Adt_28815</name>
</gene>
<dbReference type="Proteomes" id="UP001604336">
    <property type="component" value="Unassembled WGS sequence"/>
</dbReference>
<accession>A0ABD1RXR6</accession>
<organism evidence="1 2">
    <name type="scientific">Abeliophyllum distichum</name>
    <dbReference type="NCBI Taxonomy" id="126358"/>
    <lineage>
        <taxon>Eukaryota</taxon>
        <taxon>Viridiplantae</taxon>
        <taxon>Streptophyta</taxon>
        <taxon>Embryophyta</taxon>
        <taxon>Tracheophyta</taxon>
        <taxon>Spermatophyta</taxon>
        <taxon>Magnoliopsida</taxon>
        <taxon>eudicotyledons</taxon>
        <taxon>Gunneridae</taxon>
        <taxon>Pentapetalae</taxon>
        <taxon>asterids</taxon>
        <taxon>lamiids</taxon>
        <taxon>Lamiales</taxon>
        <taxon>Oleaceae</taxon>
        <taxon>Forsythieae</taxon>
        <taxon>Abeliophyllum</taxon>
    </lineage>
</organism>
<sequence>MPSCTTRKTAVVSLFIVDSLLDDLTHLLNHKADKIVGVNDQIVTLHEVLILLRSSLTDITLQQQPQLEELLIQTTDIAYEMNVINSFPPVWYLTLKLPSVHGQD</sequence>
<proteinExistence type="predicted"/>
<dbReference type="AlphaFoldDB" id="A0ABD1RXR6"/>
<evidence type="ECO:0000313" key="2">
    <source>
        <dbReference type="Proteomes" id="UP001604336"/>
    </source>
</evidence>
<keyword evidence="2" id="KW-1185">Reference proteome</keyword>
<evidence type="ECO:0000313" key="1">
    <source>
        <dbReference type="EMBL" id="KAL2493187.1"/>
    </source>
</evidence>
<dbReference type="EMBL" id="JBFOLK010000008">
    <property type="protein sequence ID" value="KAL2493187.1"/>
    <property type="molecule type" value="Genomic_DNA"/>
</dbReference>